<protein>
    <submittedName>
        <fullName evidence="2">Uncharacterized protein</fullName>
    </submittedName>
</protein>
<keyword evidence="1" id="KW-0812">Transmembrane</keyword>
<reference evidence="3" key="1">
    <citation type="journal article" date="2011" name="Genome Res.">
        <title>Phylogeny-wide analysis of social amoeba genomes highlights ancient origins for complex intercellular communication.</title>
        <authorList>
            <person name="Heidel A.J."/>
            <person name="Lawal H.M."/>
            <person name="Felder M."/>
            <person name="Schilde C."/>
            <person name="Helps N.R."/>
            <person name="Tunggal B."/>
            <person name="Rivero F."/>
            <person name="John U."/>
            <person name="Schleicher M."/>
            <person name="Eichinger L."/>
            <person name="Platzer M."/>
            <person name="Noegel A.A."/>
            <person name="Schaap P."/>
            <person name="Gloeckner G."/>
        </authorList>
    </citation>
    <scope>NUCLEOTIDE SEQUENCE [LARGE SCALE GENOMIC DNA]</scope>
    <source>
        <strain evidence="3">SH3</strain>
    </source>
</reference>
<keyword evidence="3" id="KW-1185">Reference proteome</keyword>
<dbReference type="KEGG" id="dfa:DFA_08997"/>
<keyword evidence="1" id="KW-0472">Membrane</keyword>
<organism evidence="2 3">
    <name type="scientific">Cavenderia fasciculata</name>
    <name type="common">Slime mold</name>
    <name type="synonym">Dictyostelium fasciculatum</name>
    <dbReference type="NCBI Taxonomy" id="261658"/>
    <lineage>
        <taxon>Eukaryota</taxon>
        <taxon>Amoebozoa</taxon>
        <taxon>Evosea</taxon>
        <taxon>Eumycetozoa</taxon>
        <taxon>Dictyostelia</taxon>
        <taxon>Acytosteliales</taxon>
        <taxon>Cavenderiaceae</taxon>
        <taxon>Cavenderia</taxon>
    </lineage>
</organism>
<dbReference type="Proteomes" id="UP000007797">
    <property type="component" value="Unassembled WGS sequence"/>
</dbReference>
<evidence type="ECO:0000313" key="3">
    <source>
        <dbReference type="Proteomes" id="UP000007797"/>
    </source>
</evidence>
<dbReference type="GeneID" id="14868458"/>
<evidence type="ECO:0000313" key="2">
    <source>
        <dbReference type="EMBL" id="EGG16459.1"/>
    </source>
</evidence>
<accession>F4Q6E9</accession>
<evidence type="ECO:0000256" key="1">
    <source>
        <dbReference type="SAM" id="Phobius"/>
    </source>
</evidence>
<keyword evidence="1" id="KW-1133">Transmembrane helix</keyword>
<dbReference type="EMBL" id="GL883023">
    <property type="protein sequence ID" value="EGG16459.1"/>
    <property type="molecule type" value="Genomic_DNA"/>
</dbReference>
<feature type="transmembrane region" description="Helical" evidence="1">
    <location>
        <begin position="67"/>
        <end position="86"/>
    </location>
</feature>
<name>F4Q6E9_CACFS</name>
<gene>
    <name evidence="2" type="ORF">DFA_08997</name>
</gene>
<sequence>MTINKKTTNREMVKSSVLRGAVNNNNNHGIQDTILGVFQSPASAAPVGCGPQPLSTVVIKVLLEHPIIFGVLFSMVIIGLIYLKYFKQYKIERWILFAKHFLSLFH</sequence>
<dbReference type="RefSeq" id="XP_004354859.1">
    <property type="nucleotide sequence ID" value="XM_004354807.1"/>
</dbReference>
<proteinExistence type="predicted"/>
<dbReference type="AlphaFoldDB" id="F4Q6E9"/>